<evidence type="ECO:0000313" key="8">
    <source>
        <dbReference type="EMBL" id="QPJ64881.1"/>
    </source>
</evidence>
<evidence type="ECO:0000259" key="7">
    <source>
        <dbReference type="PROSITE" id="PS51462"/>
    </source>
</evidence>
<evidence type="ECO:0000256" key="4">
    <source>
        <dbReference type="ARBA" id="ARBA00022801"/>
    </source>
</evidence>
<dbReference type="PANTHER" id="PTHR12992:SF11">
    <property type="entry name" value="MITOCHONDRIAL COENZYME A DIPHOSPHATASE NUDT8"/>
    <property type="match status" value="1"/>
</dbReference>
<dbReference type="InterPro" id="IPR045121">
    <property type="entry name" value="CoAse"/>
</dbReference>
<dbReference type="KEGG" id="nva:G3M78_05570"/>
<evidence type="ECO:0000256" key="1">
    <source>
        <dbReference type="ARBA" id="ARBA00001936"/>
    </source>
</evidence>
<evidence type="ECO:0000256" key="3">
    <source>
        <dbReference type="ARBA" id="ARBA00022723"/>
    </source>
</evidence>
<dbReference type="InterPro" id="IPR015797">
    <property type="entry name" value="NUDIX_hydrolase-like_dom_sf"/>
</dbReference>
<reference evidence="9" key="1">
    <citation type="submission" date="2020-02" db="EMBL/GenBank/DDBJ databases">
        <title>Genomic and physiological characterization of two novel Nitrospinaceae genera.</title>
        <authorList>
            <person name="Mueller A.J."/>
            <person name="Jung M.-Y."/>
            <person name="Strachan C.R."/>
            <person name="Herbold C.W."/>
            <person name="Kirkegaard R.H."/>
            <person name="Daims H."/>
        </authorList>
    </citation>
    <scope>NUCLEOTIDE SEQUENCE [LARGE SCALE GENOMIC DNA]</scope>
</reference>
<dbReference type="Pfam" id="PF00293">
    <property type="entry name" value="NUDIX"/>
    <property type="match status" value="1"/>
</dbReference>
<dbReference type="Proteomes" id="UP000594464">
    <property type="component" value="Chromosome"/>
</dbReference>
<evidence type="ECO:0000256" key="2">
    <source>
        <dbReference type="ARBA" id="ARBA00001946"/>
    </source>
</evidence>
<dbReference type="Gene3D" id="3.90.79.10">
    <property type="entry name" value="Nucleoside Triphosphate Pyrophosphohydrolase"/>
    <property type="match status" value="1"/>
</dbReference>
<name>A0A7T0C1M6_9BACT</name>
<sequence length="183" mass="21308">MNLNLFSSRLRQNFPLVKEPASMEHSAAVMLILFPYLGRTHVLMIKRAMTLKLHKGEIAFPGGIFEDDDEHLLDTALRETQEEIDLEIPIERVMARMNPVETRTGFIVSPFVTLLDQAPDCRDSFNEDEVEEVLFIPLTPLIATQQRDVGFKREEEMYVYWYERHRIWGASAKMLHQLGELIF</sequence>
<dbReference type="AlphaFoldDB" id="A0A7T0C1M6"/>
<proteinExistence type="predicted"/>
<protein>
    <submittedName>
        <fullName evidence="8">CoA pyrophosphatase</fullName>
    </submittedName>
</protein>
<evidence type="ECO:0000256" key="6">
    <source>
        <dbReference type="ARBA" id="ARBA00023211"/>
    </source>
</evidence>
<dbReference type="PROSITE" id="PS51462">
    <property type="entry name" value="NUDIX"/>
    <property type="match status" value="1"/>
</dbReference>
<keyword evidence="6" id="KW-0464">Manganese</keyword>
<gene>
    <name evidence="8" type="ORF">G3M78_05570</name>
</gene>
<keyword evidence="5" id="KW-0460">Magnesium</keyword>
<dbReference type="InterPro" id="IPR000086">
    <property type="entry name" value="NUDIX_hydrolase_dom"/>
</dbReference>
<organism evidence="8 9">
    <name type="scientific">Candidatus Nitrohelix vancouverensis</name>
    <dbReference type="NCBI Taxonomy" id="2705534"/>
    <lineage>
        <taxon>Bacteria</taxon>
        <taxon>Pseudomonadati</taxon>
        <taxon>Nitrospinota/Tectimicrobiota group</taxon>
        <taxon>Nitrospinota</taxon>
        <taxon>Nitrospinia</taxon>
        <taxon>Nitrospinales</taxon>
        <taxon>Nitrospinaceae</taxon>
        <taxon>Candidatus Nitrohelix</taxon>
    </lineage>
</organism>
<dbReference type="PANTHER" id="PTHR12992">
    <property type="entry name" value="NUDIX HYDROLASE"/>
    <property type="match status" value="1"/>
</dbReference>
<evidence type="ECO:0000313" key="9">
    <source>
        <dbReference type="Proteomes" id="UP000594464"/>
    </source>
</evidence>
<evidence type="ECO:0000256" key="5">
    <source>
        <dbReference type="ARBA" id="ARBA00022842"/>
    </source>
</evidence>
<dbReference type="EMBL" id="CP048620">
    <property type="protein sequence ID" value="QPJ64881.1"/>
    <property type="molecule type" value="Genomic_DNA"/>
</dbReference>
<keyword evidence="4" id="KW-0378">Hydrolase</keyword>
<dbReference type="CDD" id="cd03426">
    <property type="entry name" value="NUDIX_CoAse_Nudt7"/>
    <property type="match status" value="1"/>
</dbReference>
<dbReference type="GO" id="GO:0046872">
    <property type="term" value="F:metal ion binding"/>
    <property type="evidence" value="ECO:0007669"/>
    <property type="project" value="UniProtKB-KW"/>
</dbReference>
<accession>A0A7T0C1M6</accession>
<comment type="cofactor">
    <cofactor evidence="2">
        <name>Mg(2+)</name>
        <dbReference type="ChEBI" id="CHEBI:18420"/>
    </cofactor>
</comment>
<feature type="domain" description="Nudix hydrolase" evidence="7">
    <location>
        <begin position="23"/>
        <end position="161"/>
    </location>
</feature>
<dbReference type="SUPFAM" id="SSF55811">
    <property type="entry name" value="Nudix"/>
    <property type="match status" value="1"/>
</dbReference>
<dbReference type="GO" id="GO:0010945">
    <property type="term" value="F:coenzyme A diphosphatase activity"/>
    <property type="evidence" value="ECO:0007669"/>
    <property type="project" value="InterPro"/>
</dbReference>
<keyword evidence="3" id="KW-0479">Metal-binding</keyword>
<comment type="cofactor">
    <cofactor evidence="1">
        <name>Mn(2+)</name>
        <dbReference type="ChEBI" id="CHEBI:29035"/>
    </cofactor>
</comment>